<evidence type="ECO:0000313" key="1">
    <source>
        <dbReference type="EMBL" id="NER27487.1"/>
    </source>
</evidence>
<reference evidence="1" key="1">
    <citation type="submission" date="2019-11" db="EMBL/GenBank/DDBJ databases">
        <title>Genomic insights into an expanded diversity of filamentous marine cyanobacteria reveals the extraordinary biosynthetic potential of Moorea and Okeania.</title>
        <authorList>
            <person name="Ferreira Leao T."/>
            <person name="Wang M."/>
            <person name="Moss N."/>
            <person name="Da Silva R."/>
            <person name="Sanders J."/>
            <person name="Nurk S."/>
            <person name="Gurevich A."/>
            <person name="Humphrey G."/>
            <person name="Reher R."/>
            <person name="Zhu Q."/>
            <person name="Belda-Ferre P."/>
            <person name="Glukhov E."/>
            <person name="Rex R."/>
            <person name="Dorrestein P.C."/>
            <person name="Knight R."/>
            <person name="Pevzner P."/>
            <person name="Gerwick W.H."/>
            <person name="Gerwick L."/>
        </authorList>
    </citation>
    <scope>NUCLEOTIDE SEQUENCE</scope>
    <source>
        <strain evidence="1">SIO1C4</strain>
    </source>
</reference>
<name>A0A6B3N799_9CYAN</name>
<gene>
    <name evidence="1" type="ORF">F6J89_07595</name>
</gene>
<sequence length="141" mass="16352">MRILKQLHDKQLLIVNSRRRNGLIIYKRYHAEFAGPGSAVGGLFDLDCQKVLPVGNLSLTNPESADERQRAYLIRRQWIRLTKQITEKSLPLQRAQTILNQFEQYFDNETIAQLPDHAFALLVGVLPHTIRKVRNSDDRDF</sequence>
<comment type="caution">
    <text evidence="1">The sequence shown here is derived from an EMBL/GenBank/DDBJ whole genome shotgun (WGS) entry which is preliminary data.</text>
</comment>
<accession>A0A6B3N799</accession>
<proteinExistence type="predicted"/>
<organism evidence="1">
    <name type="scientific">Symploca sp. SIO1C4</name>
    <dbReference type="NCBI Taxonomy" id="2607765"/>
    <lineage>
        <taxon>Bacteria</taxon>
        <taxon>Bacillati</taxon>
        <taxon>Cyanobacteriota</taxon>
        <taxon>Cyanophyceae</taxon>
        <taxon>Coleofasciculales</taxon>
        <taxon>Coleofasciculaceae</taxon>
        <taxon>Symploca</taxon>
    </lineage>
</organism>
<dbReference type="AlphaFoldDB" id="A0A6B3N799"/>
<protein>
    <submittedName>
        <fullName evidence="1">Uncharacterized protein</fullName>
    </submittedName>
</protein>
<dbReference type="EMBL" id="JAAHFQ010000104">
    <property type="protein sequence ID" value="NER27487.1"/>
    <property type="molecule type" value="Genomic_DNA"/>
</dbReference>